<dbReference type="GO" id="GO:0009982">
    <property type="term" value="F:pseudouridine synthase activity"/>
    <property type="evidence" value="ECO:0007669"/>
    <property type="project" value="InterPro"/>
</dbReference>
<dbReference type="OrthoDB" id="440619at2759"/>
<feature type="domain" description="SAM" evidence="3">
    <location>
        <begin position="233"/>
        <end position="285"/>
    </location>
</feature>
<evidence type="ECO:0000259" key="3">
    <source>
        <dbReference type="PROSITE" id="PS50105"/>
    </source>
</evidence>
<comment type="similarity">
    <text evidence="1">Belongs to the pseudouridine synthase RsuA family.</text>
</comment>
<evidence type="ECO:0000313" key="5">
    <source>
        <dbReference type="Proteomes" id="UP001165082"/>
    </source>
</evidence>
<dbReference type="Gene3D" id="3.30.70.1560">
    <property type="entry name" value="Alpha-L RNA-binding motif"/>
    <property type="match status" value="1"/>
</dbReference>
<proteinExistence type="inferred from homology"/>
<dbReference type="Gene3D" id="3.30.70.580">
    <property type="entry name" value="Pseudouridine synthase I, catalytic domain, N-terminal subdomain"/>
    <property type="match status" value="1"/>
</dbReference>
<reference evidence="4" key="1">
    <citation type="submission" date="2022-07" db="EMBL/GenBank/DDBJ databases">
        <title>Genome analysis of Parmales, a sister group of diatoms, reveals the evolutionary specialization of diatoms from phago-mixotrophs to photoautotrophs.</title>
        <authorList>
            <person name="Ban H."/>
            <person name="Sato S."/>
            <person name="Yoshikawa S."/>
            <person name="Kazumasa Y."/>
            <person name="Nakamura Y."/>
            <person name="Ichinomiya M."/>
            <person name="Saitoh K."/>
            <person name="Sato N."/>
            <person name="Blanc-Mathieu R."/>
            <person name="Endo H."/>
            <person name="Kuwata A."/>
            <person name="Ogata H."/>
        </authorList>
    </citation>
    <scope>NUCLEOTIDE SEQUENCE</scope>
</reference>
<evidence type="ECO:0000256" key="1">
    <source>
        <dbReference type="ARBA" id="ARBA00008348"/>
    </source>
</evidence>
<dbReference type="EMBL" id="BRXZ01001881">
    <property type="protein sequence ID" value="GMH48670.1"/>
    <property type="molecule type" value="Genomic_DNA"/>
</dbReference>
<dbReference type="InterPro" id="IPR006145">
    <property type="entry name" value="PsdUridine_synth_RsuA/RluA"/>
</dbReference>
<protein>
    <recommendedName>
        <fullName evidence="3">SAM domain-containing protein</fullName>
    </recommendedName>
</protein>
<dbReference type="Pfam" id="PF00536">
    <property type="entry name" value="SAM_1"/>
    <property type="match status" value="1"/>
</dbReference>
<keyword evidence="2" id="KW-0413">Isomerase</keyword>
<dbReference type="GO" id="GO:0006364">
    <property type="term" value="P:rRNA processing"/>
    <property type="evidence" value="ECO:0007669"/>
    <property type="project" value="UniProtKB-ARBA"/>
</dbReference>
<dbReference type="InterPro" id="IPR013761">
    <property type="entry name" value="SAM/pointed_sf"/>
</dbReference>
<dbReference type="AlphaFoldDB" id="A0A9W6ZEJ2"/>
<evidence type="ECO:0000313" key="4">
    <source>
        <dbReference type="EMBL" id="GMH48670.1"/>
    </source>
</evidence>
<name>A0A9W6ZEJ2_9STRA</name>
<accession>A0A9W6ZEJ2</accession>
<dbReference type="SUPFAM" id="SSF47769">
    <property type="entry name" value="SAM/Pointed domain"/>
    <property type="match status" value="1"/>
</dbReference>
<dbReference type="InterPro" id="IPR000748">
    <property type="entry name" value="PsdUridine_synth_RsuA/RluB/E/F"/>
</dbReference>
<keyword evidence="5" id="KW-1185">Reference proteome</keyword>
<sequence>MDGKEVPFEQLNVVEGGEGGDTEELGSNQFVYAKFYKPKGVVCTTDEGTKNNIITELQRRGMSMSSGRCYPVGRLDKDSHGLILITNDGRLPNASLRSKFSKEKVYEVEVNDDLTPTDISRLSSGIVITTVAQRDGRSKPLTAPTLPCEVEQLERRVFKITLKEGRNRQIRRMCKELDLEVLDLKRVSFMGISGSDLRVGEWSDLAAAELSIVSSAIKSSSAAPPSPQRLRDWSTAEVASWLDVVGYPQYKESFMSSSIDGDRLLYLGTPDQVDHISFHLAELGVVEEDAVKLEGEIVALCEESC</sequence>
<dbReference type="Gene3D" id="1.10.150.50">
    <property type="entry name" value="Transcription Factor, Ets-1"/>
    <property type="match status" value="1"/>
</dbReference>
<dbReference type="PANTHER" id="PTHR47683">
    <property type="entry name" value="PSEUDOURIDINE SYNTHASE FAMILY PROTEIN-RELATED"/>
    <property type="match status" value="1"/>
</dbReference>
<dbReference type="InterPro" id="IPR018496">
    <property type="entry name" value="PsdUridine_synth_RsuA/RluB_CS"/>
</dbReference>
<dbReference type="InterPro" id="IPR042092">
    <property type="entry name" value="PsdUridine_s_RsuA/RluB/E/F_cat"/>
</dbReference>
<dbReference type="PROSITE" id="PS50105">
    <property type="entry name" value="SAM_DOMAIN"/>
    <property type="match status" value="1"/>
</dbReference>
<dbReference type="NCBIfam" id="TIGR00093">
    <property type="entry name" value="pseudouridine synthase"/>
    <property type="match status" value="1"/>
</dbReference>
<dbReference type="InterPro" id="IPR020103">
    <property type="entry name" value="PsdUridine_synth_cat_dom_sf"/>
</dbReference>
<dbReference type="Pfam" id="PF00849">
    <property type="entry name" value="PseudoU_synth_2"/>
    <property type="match status" value="1"/>
</dbReference>
<comment type="caution">
    <text evidence="4">The sequence shown here is derived from an EMBL/GenBank/DDBJ whole genome shotgun (WGS) entry which is preliminary data.</text>
</comment>
<dbReference type="GO" id="GO:0001522">
    <property type="term" value="P:pseudouridine synthesis"/>
    <property type="evidence" value="ECO:0007669"/>
    <property type="project" value="InterPro"/>
</dbReference>
<dbReference type="Proteomes" id="UP001165082">
    <property type="component" value="Unassembled WGS sequence"/>
</dbReference>
<dbReference type="InterPro" id="IPR001660">
    <property type="entry name" value="SAM"/>
</dbReference>
<dbReference type="PANTHER" id="PTHR47683:SF2">
    <property type="entry name" value="RNA-BINDING S4 DOMAIN-CONTAINING PROTEIN"/>
    <property type="match status" value="1"/>
</dbReference>
<organism evidence="4 5">
    <name type="scientific">Triparma retinervis</name>
    <dbReference type="NCBI Taxonomy" id="2557542"/>
    <lineage>
        <taxon>Eukaryota</taxon>
        <taxon>Sar</taxon>
        <taxon>Stramenopiles</taxon>
        <taxon>Ochrophyta</taxon>
        <taxon>Bolidophyceae</taxon>
        <taxon>Parmales</taxon>
        <taxon>Triparmaceae</taxon>
        <taxon>Triparma</taxon>
    </lineage>
</organism>
<dbReference type="InterPro" id="IPR020094">
    <property type="entry name" value="TruA/RsuA/RluB/E/F_N"/>
</dbReference>
<gene>
    <name evidence="4" type="ORF">TrRE_jg12704</name>
</gene>
<dbReference type="InterPro" id="IPR050343">
    <property type="entry name" value="RsuA_PseudoU_synthase"/>
</dbReference>
<dbReference type="PROSITE" id="PS01149">
    <property type="entry name" value="PSI_RSU"/>
    <property type="match status" value="1"/>
</dbReference>
<evidence type="ECO:0000256" key="2">
    <source>
        <dbReference type="ARBA" id="ARBA00023235"/>
    </source>
</evidence>
<dbReference type="GO" id="GO:0003723">
    <property type="term" value="F:RNA binding"/>
    <property type="evidence" value="ECO:0007669"/>
    <property type="project" value="InterPro"/>
</dbReference>
<dbReference type="SUPFAM" id="SSF55120">
    <property type="entry name" value="Pseudouridine synthase"/>
    <property type="match status" value="1"/>
</dbReference>